<sequence length="43" mass="4805">IAALAFSEPSAVTNGFERLSMDLGNGYEYMIDYLEGTYIGRLR</sequence>
<name>A0A820HAR5_9BILA</name>
<evidence type="ECO:0000313" key="1">
    <source>
        <dbReference type="EMBL" id="CAF4289996.1"/>
    </source>
</evidence>
<evidence type="ECO:0000313" key="2">
    <source>
        <dbReference type="Proteomes" id="UP000663842"/>
    </source>
</evidence>
<protein>
    <submittedName>
        <fullName evidence="1">Uncharacterized protein</fullName>
    </submittedName>
</protein>
<feature type="non-terminal residue" evidence="1">
    <location>
        <position position="1"/>
    </location>
</feature>
<dbReference type="EMBL" id="CAJOBF010010350">
    <property type="protein sequence ID" value="CAF4289996.1"/>
    <property type="molecule type" value="Genomic_DNA"/>
</dbReference>
<organism evidence="1 2">
    <name type="scientific">Rotaria magnacalcarata</name>
    <dbReference type="NCBI Taxonomy" id="392030"/>
    <lineage>
        <taxon>Eukaryota</taxon>
        <taxon>Metazoa</taxon>
        <taxon>Spiralia</taxon>
        <taxon>Gnathifera</taxon>
        <taxon>Rotifera</taxon>
        <taxon>Eurotatoria</taxon>
        <taxon>Bdelloidea</taxon>
        <taxon>Philodinida</taxon>
        <taxon>Philodinidae</taxon>
        <taxon>Rotaria</taxon>
    </lineage>
</organism>
<dbReference type="Proteomes" id="UP000663842">
    <property type="component" value="Unassembled WGS sequence"/>
</dbReference>
<reference evidence="1" key="1">
    <citation type="submission" date="2021-02" db="EMBL/GenBank/DDBJ databases">
        <authorList>
            <person name="Nowell W R."/>
        </authorList>
    </citation>
    <scope>NUCLEOTIDE SEQUENCE</scope>
</reference>
<comment type="caution">
    <text evidence="1">The sequence shown here is derived from an EMBL/GenBank/DDBJ whole genome shotgun (WGS) entry which is preliminary data.</text>
</comment>
<dbReference type="AlphaFoldDB" id="A0A820HAR5"/>
<proteinExistence type="predicted"/>
<accession>A0A820HAR5</accession>
<gene>
    <name evidence="1" type="ORF">UXM345_LOCUS32821</name>
</gene>